<dbReference type="SUPFAM" id="SSF48371">
    <property type="entry name" value="ARM repeat"/>
    <property type="match status" value="1"/>
</dbReference>
<gene>
    <name evidence="3" type="ORF">IQ249_05475</name>
</gene>
<accession>A0A8J7AS84</accession>
<dbReference type="Gene3D" id="1.25.10.10">
    <property type="entry name" value="Leucine-rich Repeat Variant"/>
    <property type="match status" value="1"/>
</dbReference>
<keyword evidence="1" id="KW-0042">Antenna complex</keyword>
<evidence type="ECO:0000256" key="1">
    <source>
        <dbReference type="ARBA" id="ARBA00022549"/>
    </source>
</evidence>
<evidence type="ECO:0000313" key="4">
    <source>
        <dbReference type="Proteomes" id="UP000654482"/>
    </source>
</evidence>
<reference evidence="3" key="1">
    <citation type="submission" date="2020-10" db="EMBL/GenBank/DDBJ databases">
        <authorList>
            <person name="Castelo-Branco R."/>
            <person name="Eusebio N."/>
            <person name="Adriana R."/>
            <person name="Vieira A."/>
            <person name="Brugerolle De Fraissinette N."/>
            <person name="Rezende De Castro R."/>
            <person name="Schneider M.P."/>
            <person name="Vasconcelos V."/>
            <person name="Leao P.N."/>
        </authorList>
    </citation>
    <scope>NUCLEOTIDE SEQUENCE</scope>
    <source>
        <strain evidence="3">LEGE 07157</strain>
    </source>
</reference>
<name>A0A8J7AS84_9CYAN</name>
<proteinExistence type="predicted"/>
<dbReference type="Proteomes" id="UP000654482">
    <property type="component" value="Unassembled WGS sequence"/>
</dbReference>
<dbReference type="InterPro" id="IPR011989">
    <property type="entry name" value="ARM-like"/>
</dbReference>
<dbReference type="InterPro" id="IPR016024">
    <property type="entry name" value="ARM-type_fold"/>
</dbReference>
<comment type="caution">
    <text evidence="3">The sequence shown here is derived from an EMBL/GenBank/DDBJ whole genome shotgun (WGS) entry which is preliminary data.</text>
</comment>
<evidence type="ECO:0000256" key="2">
    <source>
        <dbReference type="ARBA" id="ARBA00022738"/>
    </source>
</evidence>
<dbReference type="AlphaFoldDB" id="A0A8J7AS84"/>
<dbReference type="EMBL" id="JADEWZ010000006">
    <property type="protein sequence ID" value="MBE9115346.1"/>
    <property type="molecule type" value="Genomic_DNA"/>
</dbReference>
<organism evidence="3 4">
    <name type="scientific">Lusitaniella coriacea LEGE 07157</name>
    <dbReference type="NCBI Taxonomy" id="945747"/>
    <lineage>
        <taxon>Bacteria</taxon>
        <taxon>Bacillati</taxon>
        <taxon>Cyanobacteriota</taxon>
        <taxon>Cyanophyceae</taxon>
        <taxon>Spirulinales</taxon>
        <taxon>Lusitaniellaceae</taxon>
        <taxon>Lusitaniella</taxon>
    </lineage>
</organism>
<keyword evidence="2" id="KW-0605">Phycobilisome</keyword>
<keyword evidence="4" id="KW-1185">Reference proteome</keyword>
<dbReference type="RefSeq" id="WP_194028439.1">
    <property type="nucleotide sequence ID" value="NZ_JADEWZ010000006.1"/>
</dbReference>
<evidence type="ECO:0000313" key="3">
    <source>
        <dbReference type="EMBL" id="MBE9115346.1"/>
    </source>
</evidence>
<dbReference type="GO" id="GO:0030089">
    <property type="term" value="C:phycobilisome"/>
    <property type="evidence" value="ECO:0007669"/>
    <property type="project" value="UniProtKB-KW"/>
</dbReference>
<sequence>MATKTSNYSPPVDQLLSYGDCREIKEMPDYPAKFRFSEEHIPDLIRMATDPEIAWADSESLEVWANIHAWRALGQLHAEAAIEPLISLFWNAEDDDWLIEEMPTVFGNIGTAATPALTAYFQKKSNHLYPRVTAAACLTKIAQKFSEVRLECITILAEQLDASAGNHPGINGFWSTI</sequence>
<protein>
    <submittedName>
        <fullName evidence="3">Uncharacterized protein</fullName>
    </submittedName>
</protein>